<comment type="caution">
    <text evidence="2">The sequence shown here is derived from an EMBL/GenBank/DDBJ whole genome shotgun (WGS) entry which is preliminary data.</text>
</comment>
<accession>A0ABR3T0F5</accession>
<name>A0ABR3T0F5_9PEZI</name>
<gene>
    <name evidence="2" type="ORF">SLS56_003107</name>
</gene>
<evidence type="ECO:0000313" key="3">
    <source>
        <dbReference type="Proteomes" id="UP001521116"/>
    </source>
</evidence>
<sequence>MVDLPSATFRATVEVVPSDGSFVSSWSVPRTAFATVEEVIRSAPFGFLPYPRDVSWLPDMGLFYQVAQGEVRAHRASGGGLWMPAADSLQKLRQDIDRKPHKIKGVLTNARIRKEFFEGIPNDEKKAVRAFAKKNAESALKTRLVPVHIPSNDQPWHPTHGGTAGGPPYDAVEDGSAELRS</sequence>
<protein>
    <submittedName>
        <fullName evidence="2">Uncharacterized protein</fullName>
    </submittedName>
</protein>
<dbReference type="Proteomes" id="UP001521116">
    <property type="component" value="Unassembled WGS sequence"/>
</dbReference>
<dbReference type="EMBL" id="JAJVDC020000024">
    <property type="protein sequence ID" value="KAL1633036.1"/>
    <property type="molecule type" value="Genomic_DNA"/>
</dbReference>
<reference evidence="2 3" key="1">
    <citation type="submission" date="2024-02" db="EMBL/GenBank/DDBJ databases">
        <title>De novo assembly and annotation of 12 fungi associated with fruit tree decline syndrome in Ontario, Canada.</title>
        <authorList>
            <person name="Sulman M."/>
            <person name="Ellouze W."/>
            <person name="Ilyukhin E."/>
        </authorList>
    </citation>
    <scope>NUCLEOTIDE SEQUENCE [LARGE SCALE GENOMIC DNA]</scope>
    <source>
        <strain evidence="2 3">M1-105</strain>
    </source>
</reference>
<evidence type="ECO:0000313" key="2">
    <source>
        <dbReference type="EMBL" id="KAL1633036.1"/>
    </source>
</evidence>
<dbReference type="InterPro" id="IPR012808">
    <property type="entry name" value="CHP02453"/>
</dbReference>
<organism evidence="2 3">
    <name type="scientific">Neofusicoccum ribis</name>
    <dbReference type="NCBI Taxonomy" id="45134"/>
    <lineage>
        <taxon>Eukaryota</taxon>
        <taxon>Fungi</taxon>
        <taxon>Dikarya</taxon>
        <taxon>Ascomycota</taxon>
        <taxon>Pezizomycotina</taxon>
        <taxon>Dothideomycetes</taxon>
        <taxon>Dothideomycetes incertae sedis</taxon>
        <taxon>Botryosphaeriales</taxon>
        <taxon>Botryosphaeriaceae</taxon>
        <taxon>Neofusicoccum</taxon>
    </lineage>
</organism>
<dbReference type="Pfam" id="PF09365">
    <property type="entry name" value="DUF2461"/>
    <property type="match status" value="1"/>
</dbReference>
<feature type="region of interest" description="Disordered" evidence="1">
    <location>
        <begin position="148"/>
        <end position="181"/>
    </location>
</feature>
<feature type="compositionally biased region" description="Acidic residues" evidence="1">
    <location>
        <begin position="171"/>
        <end position="181"/>
    </location>
</feature>
<evidence type="ECO:0000256" key="1">
    <source>
        <dbReference type="SAM" id="MobiDB-lite"/>
    </source>
</evidence>
<keyword evidence="3" id="KW-1185">Reference proteome</keyword>
<proteinExistence type="predicted"/>